<protein>
    <submittedName>
        <fullName evidence="1">Uncharacterized protein</fullName>
    </submittedName>
</protein>
<dbReference type="RefSeq" id="WP_272446143.1">
    <property type="nucleotide sequence ID" value="NZ_JAMQKC010000006.1"/>
</dbReference>
<accession>A0A9X4AEM1</accession>
<organism evidence="1 2">
    <name type="scientific">Aquibacillus salsiterrae</name>
    <dbReference type="NCBI Taxonomy" id="2950439"/>
    <lineage>
        <taxon>Bacteria</taxon>
        <taxon>Bacillati</taxon>
        <taxon>Bacillota</taxon>
        <taxon>Bacilli</taxon>
        <taxon>Bacillales</taxon>
        <taxon>Bacillaceae</taxon>
        <taxon>Aquibacillus</taxon>
    </lineage>
</organism>
<evidence type="ECO:0000313" key="1">
    <source>
        <dbReference type="EMBL" id="MDC3417082.1"/>
    </source>
</evidence>
<dbReference type="EMBL" id="JAMQKC010000006">
    <property type="protein sequence ID" value="MDC3417082.1"/>
    <property type="molecule type" value="Genomic_DNA"/>
</dbReference>
<proteinExistence type="predicted"/>
<dbReference type="Proteomes" id="UP001145069">
    <property type="component" value="Unassembled WGS sequence"/>
</dbReference>
<dbReference type="PROSITE" id="PS51257">
    <property type="entry name" value="PROKAR_LIPOPROTEIN"/>
    <property type="match status" value="1"/>
</dbReference>
<sequence length="128" mass="14815">MKNILSLTLLLFIIFLSGCKDDEDLVDTSSPLLTASKMNFLSDDLFYADFKKLFVDSSDDEFIKKKYELVRQISDSKDSTISTLALIQYENNKTLLLQLKHDTDTDKYLIRNVIELPEEIASFFEEEL</sequence>
<dbReference type="AlphaFoldDB" id="A0A9X4AEM1"/>
<comment type="caution">
    <text evidence="1">The sequence shown here is derived from an EMBL/GenBank/DDBJ whole genome shotgun (WGS) entry which is preliminary data.</text>
</comment>
<reference evidence="1" key="1">
    <citation type="submission" date="2022-06" db="EMBL/GenBank/DDBJ databases">
        <title>Aquibacillus sp. a new bacterium isolated from soil saline samples.</title>
        <authorList>
            <person name="Galisteo C."/>
            <person name="De La Haba R."/>
            <person name="Sanchez-Porro C."/>
            <person name="Ventosa A."/>
        </authorList>
    </citation>
    <scope>NUCLEOTIDE SEQUENCE</scope>
    <source>
        <strain evidence="1">3ASR75-54</strain>
    </source>
</reference>
<evidence type="ECO:0000313" key="2">
    <source>
        <dbReference type="Proteomes" id="UP001145069"/>
    </source>
</evidence>
<keyword evidence="2" id="KW-1185">Reference proteome</keyword>
<name>A0A9X4AEM1_9BACI</name>
<gene>
    <name evidence="1" type="ORF">NC799_09115</name>
</gene>